<dbReference type="RefSeq" id="XP_062763132.1">
    <property type="nucleotide sequence ID" value="XM_062906313.1"/>
</dbReference>
<evidence type="ECO:0000313" key="2">
    <source>
        <dbReference type="EMBL" id="KAK4663166.1"/>
    </source>
</evidence>
<accession>A0ABR0H551</accession>
<dbReference type="GeneID" id="87926536"/>
<name>A0ABR0H551_9PEZI</name>
<keyword evidence="3" id="KW-1185">Reference proteome</keyword>
<organism evidence="2 3">
    <name type="scientific">Podospora pseudopauciseta</name>
    <dbReference type="NCBI Taxonomy" id="2093780"/>
    <lineage>
        <taxon>Eukaryota</taxon>
        <taxon>Fungi</taxon>
        <taxon>Dikarya</taxon>
        <taxon>Ascomycota</taxon>
        <taxon>Pezizomycotina</taxon>
        <taxon>Sordariomycetes</taxon>
        <taxon>Sordariomycetidae</taxon>
        <taxon>Sordariales</taxon>
        <taxon>Podosporaceae</taxon>
        <taxon>Podospora</taxon>
    </lineage>
</organism>
<comment type="caution">
    <text evidence="2">The sequence shown here is derived from an EMBL/GenBank/DDBJ whole genome shotgun (WGS) entry which is preliminary data.</text>
</comment>
<feature type="compositionally biased region" description="Low complexity" evidence="1">
    <location>
        <begin position="83"/>
        <end position="104"/>
    </location>
</feature>
<protein>
    <recommendedName>
        <fullName evidence="4">Zn(2)-C6 fungal-type domain-containing protein</fullName>
    </recommendedName>
</protein>
<dbReference type="EMBL" id="JAFFHB010000008">
    <property type="protein sequence ID" value="KAK4663166.1"/>
    <property type="molecule type" value="Genomic_DNA"/>
</dbReference>
<evidence type="ECO:0008006" key="4">
    <source>
        <dbReference type="Google" id="ProtNLM"/>
    </source>
</evidence>
<sequence length="155" mass="16199">MPCSTCFTSGTPCIMAPESSRCAECVRRKIPCDGSDVGSALTRTMEEQDRLEPYPGKTNTPLLRAREERLFARGIQEEDAQVAQSAAAAPPASSPGAPARPDAAQDTVPWSPHVPDPSLGLNWPSDLSFDPSVVGPSFLATLDTASGAPSTSQGA</sequence>
<evidence type="ECO:0000256" key="1">
    <source>
        <dbReference type="SAM" id="MobiDB-lite"/>
    </source>
</evidence>
<gene>
    <name evidence="2" type="ORF">QC763_0095770</name>
</gene>
<proteinExistence type="predicted"/>
<feature type="region of interest" description="Disordered" evidence="1">
    <location>
        <begin position="72"/>
        <end position="127"/>
    </location>
</feature>
<dbReference type="Proteomes" id="UP001326199">
    <property type="component" value="Unassembled WGS sequence"/>
</dbReference>
<reference evidence="2 3" key="1">
    <citation type="journal article" date="2023" name="bioRxiv">
        <title>High-quality genome assemblies of four members of thePodospora anserinaspecies complex.</title>
        <authorList>
            <person name="Ament-Velasquez S.L."/>
            <person name="Vogan A.A."/>
            <person name="Wallerman O."/>
            <person name="Hartmann F."/>
            <person name="Gautier V."/>
            <person name="Silar P."/>
            <person name="Giraud T."/>
            <person name="Johannesson H."/>
        </authorList>
    </citation>
    <scope>NUCLEOTIDE SEQUENCE [LARGE SCALE GENOMIC DNA]</scope>
    <source>
        <strain evidence="2 3">CBS 411.78</strain>
    </source>
</reference>
<evidence type="ECO:0000313" key="3">
    <source>
        <dbReference type="Proteomes" id="UP001326199"/>
    </source>
</evidence>